<dbReference type="Proteomes" id="UP000822688">
    <property type="component" value="Chromosome 1"/>
</dbReference>
<keyword evidence="8" id="KW-0863">Zinc-finger</keyword>
<dbReference type="GO" id="GO:0004519">
    <property type="term" value="F:endonuclease activity"/>
    <property type="evidence" value="ECO:0007669"/>
    <property type="project" value="UniProtKB-KW"/>
</dbReference>
<feature type="compositionally biased region" description="Basic and acidic residues" evidence="15">
    <location>
        <begin position="512"/>
        <end position="536"/>
    </location>
</feature>
<dbReference type="InterPro" id="IPR002110">
    <property type="entry name" value="Ankyrin_rpt"/>
</dbReference>
<dbReference type="Pfam" id="PF18826">
    <property type="entry name" value="bVLRF1"/>
    <property type="match status" value="1"/>
</dbReference>
<dbReference type="SMART" id="SM00248">
    <property type="entry name" value="ANK"/>
    <property type="match status" value="1"/>
</dbReference>
<keyword evidence="9 14" id="KW-0378">Hydrolase</keyword>
<keyword evidence="18" id="KW-1185">Reference proteome</keyword>
<evidence type="ECO:0000256" key="7">
    <source>
        <dbReference type="ARBA" id="ARBA00022759"/>
    </source>
</evidence>
<feature type="region of interest" description="Disordered" evidence="15">
    <location>
        <begin position="503"/>
        <end position="536"/>
    </location>
</feature>
<gene>
    <name evidence="17" type="ORF">KC19_1G266100</name>
</gene>
<dbReference type="GO" id="GO:0008270">
    <property type="term" value="F:zinc ion binding"/>
    <property type="evidence" value="ECO:0007669"/>
    <property type="project" value="UniProtKB-KW"/>
</dbReference>
<keyword evidence="5" id="KW-0479">Metal-binding</keyword>
<keyword evidence="4 14" id="KW-0540">Nuclease</keyword>
<keyword evidence="11 13" id="KW-0040">ANK repeat</keyword>
<evidence type="ECO:0000256" key="6">
    <source>
        <dbReference type="ARBA" id="ARBA00022737"/>
    </source>
</evidence>
<dbReference type="InterPro" id="IPR041540">
    <property type="entry name" value="VATC"/>
</dbReference>
<protein>
    <recommendedName>
        <fullName evidence="16">VLRF1 domain-containing protein</fullName>
    </recommendedName>
</protein>
<keyword evidence="10" id="KW-0862">Zinc</keyword>
<evidence type="ECO:0000256" key="3">
    <source>
        <dbReference type="ARBA" id="ARBA00022490"/>
    </source>
</evidence>
<dbReference type="PANTHER" id="PTHR16036">
    <property type="entry name" value="ANKYRIN REPEAT AND ZINC FINGER DOMAIN-CONTAINING PROTEIN 1"/>
    <property type="match status" value="1"/>
</dbReference>
<dbReference type="GO" id="GO:0005737">
    <property type="term" value="C:cytoplasm"/>
    <property type="evidence" value="ECO:0007669"/>
    <property type="project" value="UniProtKB-SubCell"/>
</dbReference>
<dbReference type="GO" id="GO:0036503">
    <property type="term" value="P:ERAD pathway"/>
    <property type="evidence" value="ECO:0007669"/>
    <property type="project" value="TreeGrafter"/>
</dbReference>
<evidence type="ECO:0000256" key="9">
    <source>
        <dbReference type="ARBA" id="ARBA00022801"/>
    </source>
</evidence>
<keyword evidence="12" id="KW-0175">Coiled coil</keyword>
<dbReference type="PROSITE" id="PS50297">
    <property type="entry name" value="ANK_REP_REGION"/>
    <property type="match status" value="1"/>
</dbReference>
<evidence type="ECO:0000256" key="5">
    <source>
        <dbReference type="ARBA" id="ARBA00022723"/>
    </source>
</evidence>
<dbReference type="PANTHER" id="PTHR16036:SF2">
    <property type="entry name" value="TRNA ENDONUCLEASE ANKZF1"/>
    <property type="match status" value="1"/>
</dbReference>
<name>A0A8T0JC66_CERPU</name>
<comment type="subcellular location">
    <subcellularLocation>
        <location evidence="1">Cytoplasm</location>
    </subcellularLocation>
</comment>
<evidence type="ECO:0000256" key="1">
    <source>
        <dbReference type="ARBA" id="ARBA00004496"/>
    </source>
</evidence>
<feature type="compositionally biased region" description="Acidic residues" evidence="15">
    <location>
        <begin position="121"/>
        <end position="135"/>
    </location>
</feature>
<dbReference type="EMBL" id="CM026421">
    <property type="protein sequence ID" value="KAG0592603.1"/>
    <property type="molecule type" value="Genomic_DNA"/>
</dbReference>
<dbReference type="SUPFAM" id="SSF57667">
    <property type="entry name" value="beta-beta-alpha zinc fingers"/>
    <property type="match status" value="1"/>
</dbReference>
<feature type="domain" description="VLRF1" evidence="16">
    <location>
        <begin position="222"/>
        <end position="365"/>
    </location>
</feature>
<dbReference type="Pfam" id="PF00023">
    <property type="entry name" value="Ank"/>
    <property type="match status" value="1"/>
</dbReference>
<organism evidence="17 18">
    <name type="scientific">Ceratodon purpureus</name>
    <name type="common">Fire moss</name>
    <name type="synonym">Dicranum purpureum</name>
    <dbReference type="NCBI Taxonomy" id="3225"/>
    <lineage>
        <taxon>Eukaryota</taxon>
        <taxon>Viridiplantae</taxon>
        <taxon>Streptophyta</taxon>
        <taxon>Embryophyta</taxon>
        <taxon>Bryophyta</taxon>
        <taxon>Bryophytina</taxon>
        <taxon>Bryopsida</taxon>
        <taxon>Dicranidae</taxon>
        <taxon>Pseudoditrichales</taxon>
        <taxon>Ditrichaceae</taxon>
        <taxon>Ceratodon</taxon>
    </lineage>
</organism>
<feature type="region of interest" description="Disordered" evidence="15">
    <location>
        <begin position="265"/>
        <end position="284"/>
    </location>
</feature>
<evidence type="ECO:0000259" key="16">
    <source>
        <dbReference type="PROSITE" id="PS52044"/>
    </source>
</evidence>
<evidence type="ECO:0000256" key="13">
    <source>
        <dbReference type="PROSITE-ProRule" id="PRU00023"/>
    </source>
</evidence>
<dbReference type="GO" id="GO:0016787">
    <property type="term" value="F:hydrolase activity"/>
    <property type="evidence" value="ECO:0007669"/>
    <property type="project" value="UniProtKB-KW"/>
</dbReference>
<evidence type="ECO:0000256" key="11">
    <source>
        <dbReference type="ARBA" id="ARBA00023043"/>
    </source>
</evidence>
<evidence type="ECO:0000256" key="14">
    <source>
        <dbReference type="PROSITE-ProRule" id="PRU01389"/>
    </source>
</evidence>
<accession>A0A8T0JC66</accession>
<keyword evidence="6" id="KW-0677">Repeat</keyword>
<evidence type="ECO:0000256" key="10">
    <source>
        <dbReference type="ARBA" id="ARBA00022833"/>
    </source>
</evidence>
<dbReference type="InterPro" id="IPR036770">
    <property type="entry name" value="Ankyrin_rpt-contain_sf"/>
</dbReference>
<evidence type="ECO:0000256" key="15">
    <source>
        <dbReference type="SAM" id="MobiDB-lite"/>
    </source>
</evidence>
<keyword evidence="3 14" id="KW-0963">Cytoplasm</keyword>
<dbReference type="Pfam" id="PF18716">
    <property type="entry name" value="VATC"/>
    <property type="match status" value="1"/>
</dbReference>
<dbReference type="InterPro" id="IPR047139">
    <property type="entry name" value="ANKZ1/VMS1"/>
</dbReference>
<dbReference type="InterPro" id="IPR041175">
    <property type="entry name" value="VLRF1/Vms1"/>
</dbReference>
<evidence type="ECO:0000256" key="4">
    <source>
        <dbReference type="ARBA" id="ARBA00022722"/>
    </source>
</evidence>
<dbReference type="SUPFAM" id="SSF48403">
    <property type="entry name" value="Ankyrin repeat"/>
    <property type="match status" value="1"/>
</dbReference>
<evidence type="ECO:0000313" key="17">
    <source>
        <dbReference type="EMBL" id="KAG0592603.1"/>
    </source>
</evidence>
<comment type="domain">
    <text evidence="14">The VLRF1 domain mediates binding to the 60S ribosomal subunit.</text>
</comment>
<reference evidence="17" key="1">
    <citation type="submission" date="2020-06" db="EMBL/GenBank/DDBJ databases">
        <title>WGS assembly of Ceratodon purpureus strain R40.</title>
        <authorList>
            <person name="Carey S.B."/>
            <person name="Jenkins J."/>
            <person name="Shu S."/>
            <person name="Lovell J.T."/>
            <person name="Sreedasyam A."/>
            <person name="Maumus F."/>
            <person name="Tiley G.P."/>
            <person name="Fernandez-Pozo N."/>
            <person name="Barry K."/>
            <person name="Chen C."/>
            <person name="Wang M."/>
            <person name="Lipzen A."/>
            <person name="Daum C."/>
            <person name="Saski C.A."/>
            <person name="Payton A.C."/>
            <person name="Mcbreen J.C."/>
            <person name="Conrad R.E."/>
            <person name="Kollar L.M."/>
            <person name="Olsson S."/>
            <person name="Huttunen S."/>
            <person name="Landis J.B."/>
            <person name="Wickett N.J."/>
            <person name="Johnson M.G."/>
            <person name="Rensing S.A."/>
            <person name="Grimwood J."/>
            <person name="Schmutz J."/>
            <person name="Mcdaniel S.F."/>
        </authorList>
    </citation>
    <scope>NUCLEOTIDE SEQUENCE</scope>
    <source>
        <strain evidence="17">R40</strain>
    </source>
</reference>
<proteinExistence type="inferred from homology"/>
<feature type="region of interest" description="Disordered" evidence="15">
    <location>
        <begin position="602"/>
        <end position="627"/>
    </location>
</feature>
<feature type="region of interest" description="Disordered" evidence="15">
    <location>
        <begin position="382"/>
        <end position="428"/>
    </location>
</feature>
<dbReference type="AlphaFoldDB" id="A0A8T0JC66"/>
<feature type="active site" evidence="14">
    <location>
        <position position="267"/>
    </location>
</feature>
<evidence type="ECO:0000313" key="18">
    <source>
        <dbReference type="Proteomes" id="UP000822688"/>
    </source>
</evidence>
<dbReference type="PROSITE" id="PS50088">
    <property type="entry name" value="ANK_REPEAT"/>
    <property type="match status" value="1"/>
</dbReference>
<dbReference type="InterPro" id="IPR036236">
    <property type="entry name" value="Znf_C2H2_sf"/>
</dbReference>
<comment type="caution">
    <text evidence="17">The sequence shown here is derived from an EMBL/GenBank/DDBJ whole genome shotgun (WGS) entry which is preliminary data.</text>
</comment>
<dbReference type="Gene3D" id="1.25.40.20">
    <property type="entry name" value="Ankyrin repeat-containing domain"/>
    <property type="match status" value="1"/>
</dbReference>
<evidence type="ECO:0000256" key="2">
    <source>
        <dbReference type="ARBA" id="ARBA00009262"/>
    </source>
</evidence>
<evidence type="ECO:0000256" key="12">
    <source>
        <dbReference type="ARBA" id="ARBA00023054"/>
    </source>
</evidence>
<feature type="region of interest" description="Disordered" evidence="15">
    <location>
        <begin position="121"/>
        <end position="154"/>
    </location>
</feature>
<sequence length="669" mass="73625">MAPPDATAPTLFTAPQGFFDGALLFTHRAQATAIPKPVSDSDLGLGLQGLHLQVKKPQEPVSGSDDADSKVGAEEVLLQSWNCHGCRAVFQSLEEQRAHFKSDFHKFNVKRKLAGKEALNEDEFEEVAQGDDDDVSSISGSDTETEAEDNRVSLQGPRSNHLYIKLKDSENVVMLWRCLLAADKEVLPGEKWYAADETAAGSLNLKEDEVLRRLRALTNREKNSVWVILLAAGGHFAGLVLNSQDGSVLGHQTFHRYVVRAKAGGRQSAKDASGRAPQSAGASLRRYNEQALQKDIRELLTSWSEHLKVASHVFVYAPSSNAQTLFGGENAVLDRNDRRIRRIPFTTRRPTMKEAKRISYLLSLLQSLDLDALEKSDGVGALRGEDSSNVPPQSGKPIDKKKLKSRQVESNAAVEQVGDSRVGLEEDPGLTPLHVAAKAGDTEKVMKLLEEGADPCLKDKGGKNPYTLAKDKETRNIFRRYMAQHPDKWDWHAASVPSPLTDELEAAQTAKQAEKDAKRKAKEKERKKLKKAEEKAKQAQAEAKAAEEAAKAVAASVRYDKDRVKEMFKIAKALDPKSKEYQEAKLKAQAQERETRAAAAEFRLRSLSSANQKPASSSSTDSGSTSSPLQNVCSCCQASLAGKVPFTRYSYQYCSTTCVRVHKMALEEE</sequence>
<feature type="repeat" description="ANK" evidence="13">
    <location>
        <begin position="428"/>
        <end position="460"/>
    </location>
</feature>
<evidence type="ECO:0000256" key="8">
    <source>
        <dbReference type="ARBA" id="ARBA00022771"/>
    </source>
</evidence>
<keyword evidence="7 14" id="KW-0255">Endonuclease</keyword>
<dbReference type="PROSITE" id="PS52044">
    <property type="entry name" value="VLRF1"/>
    <property type="match status" value="1"/>
</dbReference>
<comment type="similarity">
    <text evidence="2 14">Belongs to the ANKZF1/VMS1 family.</text>
</comment>